<evidence type="ECO:0000256" key="1">
    <source>
        <dbReference type="SAM" id="Phobius"/>
    </source>
</evidence>
<protein>
    <recommendedName>
        <fullName evidence="4">Glycosyltransferase RgtA/B/C/D-like domain-containing protein</fullName>
    </recommendedName>
</protein>
<dbReference type="Proteomes" id="UP000050430">
    <property type="component" value="Unassembled WGS sequence"/>
</dbReference>
<keyword evidence="1" id="KW-1133">Transmembrane helix</keyword>
<feature type="transmembrane region" description="Helical" evidence="1">
    <location>
        <begin position="220"/>
        <end position="238"/>
    </location>
</feature>
<dbReference type="AlphaFoldDB" id="A0A0P6X0F1"/>
<comment type="caution">
    <text evidence="2">The sequence shown here is derived from an EMBL/GenBank/DDBJ whole genome shotgun (WGS) entry which is preliminary data.</text>
</comment>
<keyword evidence="1" id="KW-0812">Transmembrane</keyword>
<evidence type="ECO:0000313" key="2">
    <source>
        <dbReference type="EMBL" id="KPL72717.1"/>
    </source>
</evidence>
<feature type="transmembrane region" description="Helical" evidence="1">
    <location>
        <begin position="392"/>
        <end position="414"/>
    </location>
</feature>
<dbReference type="EMBL" id="LGCK01000007">
    <property type="protein sequence ID" value="KPL72717.1"/>
    <property type="molecule type" value="Genomic_DNA"/>
</dbReference>
<feature type="transmembrane region" description="Helical" evidence="1">
    <location>
        <begin position="298"/>
        <end position="319"/>
    </location>
</feature>
<feature type="transmembrane region" description="Helical" evidence="1">
    <location>
        <begin position="96"/>
        <end position="114"/>
    </location>
</feature>
<gene>
    <name evidence="2" type="ORF">ADM99_06455</name>
</gene>
<proteinExistence type="predicted"/>
<sequence length="533" mass="60045">MRLRDYLIQFFIALTVFAIFSIWIRVPGYMDAEYYTLSATRLATGHGLTQPIIWNFLDDPTRLPYASHTYWMPAPSLVAAAGMRISGTTDFSFGRLPFVLLAALVVPAASWMGWRLDKTRLTGWLSAGLAVFCGYYVPYSSTVDSFFLIMLGAWLILFLMDGTLADCLPFKPFIWLAFGLASGWMHLNRADGFLWLALTAGFWIHQYIKSGNTSTRQKLIFYGFLLASGYFSATWFWYSRNVVEFGSLFTPHTSRALWTTNYDELFSYPPEVLTYNHWITPGWGIILRDRLAALGNNLAAMVAVQGLVFLFPFCVAGIWNRRHDPLVRMGIGMEIVILLVMSFVFPYSGRRGGFLHSSAALQPLIWGLSAAGLADVLKWIAPKRNWNAARSIKMFAPGAILLCAITTVFVFQMMVIGNNPMQPLWEESYRDSVTATEMINKNGIPVSDRIMINNPAGFSLISGRESVVIPYGNPQAALEVAEKFKIDYILLEKNLVSRLMPLYRQPEKFSAFKVVDRLDDKILLKINQSSGGN</sequence>
<dbReference type="STRING" id="229920.ADM99_06455"/>
<feature type="transmembrane region" description="Helical" evidence="1">
    <location>
        <begin position="145"/>
        <end position="161"/>
    </location>
</feature>
<organism evidence="2 3">
    <name type="scientific">Leptolinea tardivitalis</name>
    <dbReference type="NCBI Taxonomy" id="229920"/>
    <lineage>
        <taxon>Bacteria</taxon>
        <taxon>Bacillati</taxon>
        <taxon>Chloroflexota</taxon>
        <taxon>Anaerolineae</taxon>
        <taxon>Anaerolineales</taxon>
        <taxon>Anaerolineaceae</taxon>
        <taxon>Leptolinea</taxon>
    </lineage>
</organism>
<dbReference type="OrthoDB" id="152394at2"/>
<keyword evidence="3" id="KW-1185">Reference proteome</keyword>
<evidence type="ECO:0008006" key="4">
    <source>
        <dbReference type="Google" id="ProtNLM"/>
    </source>
</evidence>
<feature type="transmembrane region" description="Helical" evidence="1">
    <location>
        <begin position="359"/>
        <end position="380"/>
    </location>
</feature>
<name>A0A0P6X0F1_9CHLR</name>
<dbReference type="RefSeq" id="WP_062421211.1">
    <property type="nucleotide sequence ID" value="NZ_BBYA01000008.1"/>
</dbReference>
<accession>A0A0P6X0F1</accession>
<evidence type="ECO:0000313" key="3">
    <source>
        <dbReference type="Proteomes" id="UP000050430"/>
    </source>
</evidence>
<reference evidence="2 3" key="1">
    <citation type="submission" date="2015-07" db="EMBL/GenBank/DDBJ databases">
        <title>Genome sequence of Leptolinea tardivitalis DSM 16556.</title>
        <authorList>
            <person name="Hemp J."/>
            <person name="Ward L.M."/>
            <person name="Pace L.A."/>
            <person name="Fischer W.W."/>
        </authorList>
    </citation>
    <scope>NUCLEOTIDE SEQUENCE [LARGE SCALE GENOMIC DNA]</scope>
    <source>
        <strain evidence="2 3">YMTK-2</strain>
    </source>
</reference>
<feature type="transmembrane region" description="Helical" evidence="1">
    <location>
        <begin position="121"/>
        <end position="139"/>
    </location>
</feature>
<feature type="transmembrane region" description="Helical" evidence="1">
    <location>
        <begin position="7"/>
        <end position="26"/>
    </location>
</feature>
<feature type="transmembrane region" description="Helical" evidence="1">
    <location>
        <begin position="326"/>
        <end position="347"/>
    </location>
</feature>
<keyword evidence="1" id="KW-0472">Membrane</keyword>